<evidence type="ECO:0000256" key="4">
    <source>
        <dbReference type="ARBA" id="ARBA00023136"/>
    </source>
</evidence>
<evidence type="ECO:0008006" key="8">
    <source>
        <dbReference type="Google" id="ProtNLM"/>
    </source>
</evidence>
<evidence type="ECO:0000256" key="3">
    <source>
        <dbReference type="ARBA" id="ARBA00022989"/>
    </source>
</evidence>
<keyword evidence="7" id="KW-1185">Reference proteome</keyword>
<evidence type="ECO:0000256" key="2">
    <source>
        <dbReference type="ARBA" id="ARBA00022692"/>
    </source>
</evidence>
<organism evidence="6 7">
    <name type="scientific">Camellia sinensis</name>
    <name type="common">Tea plant</name>
    <name type="synonym">Thea sinensis</name>
    <dbReference type="NCBI Taxonomy" id="4442"/>
    <lineage>
        <taxon>Eukaryota</taxon>
        <taxon>Viridiplantae</taxon>
        <taxon>Streptophyta</taxon>
        <taxon>Embryophyta</taxon>
        <taxon>Tracheophyta</taxon>
        <taxon>Spermatophyta</taxon>
        <taxon>Magnoliopsida</taxon>
        <taxon>eudicotyledons</taxon>
        <taxon>Gunneridae</taxon>
        <taxon>Pentapetalae</taxon>
        <taxon>asterids</taxon>
        <taxon>Ericales</taxon>
        <taxon>Theaceae</taxon>
        <taxon>Camellia</taxon>
    </lineage>
</organism>
<dbReference type="SUPFAM" id="SSF103473">
    <property type="entry name" value="MFS general substrate transporter"/>
    <property type="match status" value="1"/>
</dbReference>
<dbReference type="GO" id="GO:0016020">
    <property type="term" value="C:membrane"/>
    <property type="evidence" value="ECO:0007669"/>
    <property type="project" value="UniProtKB-SubCell"/>
</dbReference>
<evidence type="ECO:0000256" key="1">
    <source>
        <dbReference type="ARBA" id="ARBA00004141"/>
    </source>
</evidence>
<dbReference type="InterPro" id="IPR044772">
    <property type="entry name" value="NO3_transporter"/>
</dbReference>
<evidence type="ECO:0000256" key="5">
    <source>
        <dbReference type="ARBA" id="ARBA00044504"/>
    </source>
</evidence>
<dbReference type="AlphaFoldDB" id="A0A7J7GWM2"/>
<accession>A0A7J7GWM2</accession>
<comment type="subcellular location">
    <subcellularLocation>
        <location evidence="1">Membrane</location>
        <topology evidence="1">Multi-pass membrane protein</topology>
    </subcellularLocation>
</comment>
<reference evidence="6 7" key="2">
    <citation type="submission" date="2020-07" db="EMBL/GenBank/DDBJ databases">
        <title>Genome assembly of wild tea tree DASZ reveals pedigree and selection history of tea varieties.</title>
        <authorList>
            <person name="Zhang W."/>
        </authorList>
    </citation>
    <scope>NUCLEOTIDE SEQUENCE [LARGE SCALE GENOMIC DNA]</scope>
    <source>
        <strain evidence="7">cv. G240</strain>
        <tissue evidence="6">Leaf</tissue>
    </source>
</reference>
<keyword evidence="2" id="KW-0812">Transmembrane</keyword>
<dbReference type="Gene3D" id="1.20.1250.20">
    <property type="entry name" value="MFS general substrate transporter like domains"/>
    <property type="match status" value="1"/>
</dbReference>
<dbReference type="InterPro" id="IPR036259">
    <property type="entry name" value="MFS_trans_sf"/>
</dbReference>
<dbReference type="Proteomes" id="UP000593564">
    <property type="component" value="Unassembled WGS sequence"/>
</dbReference>
<gene>
    <name evidence="6" type="ORF">HYC85_015367</name>
</gene>
<comment type="similarity">
    <text evidence="5">Belongs to the major facilitator superfamily. Phosphate:H(+) symporter (TC 2.A.1.9) family.</text>
</comment>
<evidence type="ECO:0000313" key="7">
    <source>
        <dbReference type="Proteomes" id="UP000593564"/>
    </source>
</evidence>
<reference evidence="7" key="1">
    <citation type="journal article" date="2020" name="Nat. Commun.">
        <title>Genome assembly of wild tea tree DASZ reveals pedigree and selection history of tea varieties.</title>
        <authorList>
            <person name="Zhang W."/>
            <person name="Zhang Y."/>
            <person name="Qiu H."/>
            <person name="Guo Y."/>
            <person name="Wan H."/>
            <person name="Zhang X."/>
            <person name="Scossa F."/>
            <person name="Alseekh S."/>
            <person name="Zhang Q."/>
            <person name="Wang P."/>
            <person name="Xu L."/>
            <person name="Schmidt M.H."/>
            <person name="Jia X."/>
            <person name="Li D."/>
            <person name="Zhu A."/>
            <person name="Guo F."/>
            <person name="Chen W."/>
            <person name="Ni D."/>
            <person name="Usadel B."/>
            <person name="Fernie A.R."/>
            <person name="Wen W."/>
        </authorList>
    </citation>
    <scope>NUCLEOTIDE SEQUENCE [LARGE SCALE GENOMIC DNA]</scope>
    <source>
        <strain evidence="7">cv. G240</strain>
    </source>
</reference>
<proteinExistence type="inferred from homology"/>
<keyword evidence="4" id="KW-0472">Membrane</keyword>
<keyword evidence="3" id="KW-1133">Transmembrane helix</keyword>
<evidence type="ECO:0000313" key="6">
    <source>
        <dbReference type="EMBL" id="KAF5945139.1"/>
    </source>
</evidence>
<comment type="caution">
    <text evidence="6">The sequence shown here is derived from an EMBL/GenBank/DDBJ whole genome shotgun (WGS) entry which is preliminary data.</text>
</comment>
<dbReference type="PANTHER" id="PTHR23515">
    <property type="entry name" value="HIGH-AFFINITY NITRATE TRANSPORTER 2.3"/>
    <property type="match status" value="1"/>
</dbReference>
<dbReference type="GO" id="GO:0015112">
    <property type="term" value="F:nitrate transmembrane transporter activity"/>
    <property type="evidence" value="ECO:0007669"/>
    <property type="project" value="InterPro"/>
</dbReference>
<protein>
    <recommendedName>
        <fullName evidence="8">Major facilitator superfamily (MFS) profile domain-containing protein</fullName>
    </recommendedName>
</protein>
<name>A0A7J7GWM2_CAMSI</name>
<dbReference type="EMBL" id="JACBKZ010000007">
    <property type="protein sequence ID" value="KAF5945139.1"/>
    <property type="molecule type" value="Genomic_DNA"/>
</dbReference>
<sequence>MGSAYDMFGPRLASSTLLLLVSLAVYCFSIINSATSFLVVRFSLATFVATQFWISSMFSTTVVDTANAVFARWGNFGGGATQIIMPYDLLDGNFTDLKKSGEKHRDEISRVFRNAATNYRVWILALTYGYCFGVELTVDNIIAQAPKNYFALDPENSGPTLIFTLQGSSRCYGQEVRDERETVGVVDSA</sequence>